<dbReference type="Gene3D" id="3.40.190.10">
    <property type="entry name" value="Periplasmic binding protein-like II"/>
    <property type="match status" value="1"/>
</dbReference>
<feature type="signal peptide" evidence="5">
    <location>
        <begin position="1"/>
        <end position="26"/>
    </location>
</feature>
<organism evidence="7 8">
    <name type="scientific">Sulfitobacter porphyrae</name>
    <dbReference type="NCBI Taxonomy" id="1246864"/>
    <lineage>
        <taxon>Bacteria</taxon>
        <taxon>Pseudomonadati</taxon>
        <taxon>Pseudomonadota</taxon>
        <taxon>Alphaproteobacteria</taxon>
        <taxon>Rhodobacterales</taxon>
        <taxon>Roseobacteraceae</taxon>
        <taxon>Sulfitobacter</taxon>
    </lineage>
</organism>
<dbReference type="PANTHER" id="PTHR30290:SF9">
    <property type="entry name" value="OLIGOPEPTIDE-BINDING PROTEIN APPA"/>
    <property type="match status" value="1"/>
</dbReference>
<evidence type="ECO:0000313" key="7">
    <source>
        <dbReference type="EMBL" id="MFC6761969.1"/>
    </source>
</evidence>
<evidence type="ECO:0000256" key="3">
    <source>
        <dbReference type="ARBA" id="ARBA00022448"/>
    </source>
</evidence>
<keyword evidence="3" id="KW-0813">Transport</keyword>
<evidence type="ECO:0000256" key="2">
    <source>
        <dbReference type="ARBA" id="ARBA00005695"/>
    </source>
</evidence>
<evidence type="ECO:0000256" key="5">
    <source>
        <dbReference type="SAM" id="SignalP"/>
    </source>
</evidence>
<proteinExistence type="inferred from homology"/>
<evidence type="ECO:0000259" key="6">
    <source>
        <dbReference type="Pfam" id="PF00496"/>
    </source>
</evidence>
<accession>A0ABW2BAA7</accession>
<keyword evidence="8" id="KW-1185">Reference proteome</keyword>
<comment type="caution">
    <text evidence="7">The sequence shown here is derived from an EMBL/GenBank/DDBJ whole genome shotgun (WGS) entry which is preliminary data.</text>
</comment>
<comment type="subcellular location">
    <subcellularLocation>
        <location evidence="1">Periplasm</location>
    </subcellularLocation>
</comment>
<dbReference type="InterPro" id="IPR039424">
    <property type="entry name" value="SBP_5"/>
</dbReference>
<dbReference type="InterPro" id="IPR000914">
    <property type="entry name" value="SBP_5_dom"/>
</dbReference>
<dbReference type="Pfam" id="PF00496">
    <property type="entry name" value="SBP_bac_5"/>
    <property type="match status" value="1"/>
</dbReference>
<sequence length="134" mass="14979">MKRLQTIRRAAICGAAAALLAGAASAETIRWGAPRDIVSLDPYSYGDSYTINFLNHIYEGLVRYNRDLEIEPALATEWEIVSPTTWRFTLRQGVKFHDGADFTAEDVLASLERVSDETSPLKGNLRLQERHGGR</sequence>
<comment type="similarity">
    <text evidence="2">Belongs to the bacterial solute-binding protein 5 family.</text>
</comment>
<protein>
    <submittedName>
        <fullName evidence="7">ABC transporter substrate-binding protein</fullName>
    </submittedName>
</protein>
<reference evidence="8" key="1">
    <citation type="journal article" date="2019" name="Int. J. Syst. Evol. Microbiol.">
        <title>The Global Catalogue of Microorganisms (GCM) 10K type strain sequencing project: providing services to taxonomists for standard genome sequencing and annotation.</title>
        <authorList>
            <consortium name="The Broad Institute Genomics Platform"/>
            <consortium name="The Broad Institute Genome Sequencing Center for Infectious Disease"/>
            <person name="Wu L."/>
            <person name="Ma J."/>
        </authorList>
    </citation>
    <scope>NUCLEOTIDE SEQUENCE [LARGE SCALE GENOMIC DNA]</scope>
    <source>
        <strain evidence="8">CCUG 66188</strain>
    </source>
</reference>
<name>A0ABW2BAA7_9RHOB</name>
<gene>
    <name evidence="7" type="ORF">ACFQFQ_24660</name>
</gene>
<dbReference type="Proteomes" id="UP001596353">
    <property type="component" value="Unassembled WGS sequence"/>
</dbReference>
<evidence type="ECO:0000256" key="4">
    <source>
        <dbReference type="ARBA" id="ARBA00022729"/>
    </source>
</evidence>
<feature type="domain" description="Solute-binding protein family 5" evidence="6">
    <location>
        <begin position="69"/>
        <end position="122"/>
    </location>
</feature>
<keyword evidence="4 5" id="KW-0732">Signal</keyword>
<feature type="chain" id="PRO_5045614620" evidence="5">
    <location>
        <begin position="27"/>
        <end position="134"/>
    </location>
</feature>
<evidence type="ECO:0000256" key="1">
    <source>
        <dbReference type="ARBA" id="ARBA00004418"/>
    </source>
</evidence>
<dbReference type="EMBL" id="JBHSWG010000003">
    <property type="protein sequence ID" value="MFC6761969.1"/>
    <property type="molecule type" value="Genomic_DNA"/>
</dbReference>
<evidence type="ECO:0000313" key="8">
    <source>
        <dbReference type="Proteomes" id="UP001596353"/>
    </source>
</evidence>
<dbReference type="SUPFAM" id="SSF53850">
    <property type="entry name" value="Periplasmic binding protein-like II"/>
    <property type="match status" value="1"/>
</dbReference>
<dbReference type="PANTHER" id="PTHR30290">
    <property type="entry name" value="PERIPLASMIC BINDING COMPONENT OF ABC TRANSPORTER"/>
    <property type="match status" value="1"/>
</dbReference>